<name>A0A919QD52_9ACTN</name>
<dbReference type="Proteomes" id="UP000640052">
    <property type="component" value="Unassembled WGS sequence"/>
</dbReference>
<protein>
    <recommendedName>
        <fullName evidence="1">Hemerythrin-like domain-containing protein</fullName>
    </recommendedName>
</protein>
<gene>
    <name evidence="2" type="ORF">Aph01nite_26950</name>
</gene>
<dbReference type="Pfam" id="PF01814">
    <property type="entry name" value="Hemerythrin"/>
    <property type="match status" value="1"/>
</dbReference>
<evidence type="ECO:0000259" key="1">
    <source>
        <dbReference type="Pfam" id="PF01814"/>
    </source>
</evidence>
<evidence type="ECO:0000313" key="2">
    <source>
        <dbReference type="EMBL" id="GIH24385.1"/>
    </source>
</evidence>
<organism evidence="2 3">
    <name type="scientific">Acrocarpospora phusangensis</name>
    <dbReference type="NCBI Taxonomy" id="1070424"/>
    <lineage>
        <taxon>Bacteria</taxon>
        <taxon>Bacillati</taxon>
        <taxon>Actinomycetota</taxon>
        <taxon>Actinomycetes</taxon>
        <taxon>Streptosporangiales</taxon>
        <taxon>Streptosporangiaceae</taxon>
        <taxon>Acrocarpospora</taxon>
    </lineage>
</organism>
<evidence type="ECO:0000313" key="3">
    <source>
        <dbReference type="Proteomes" id="UP000640052"/>
    </source>
</evidence>
<dbReference type="AlphaFoldDB" id="A0A919QD52"/>
<reference evidence="2" key="1">
    <citation type="submission" date="2021-01" db="EMBL/GenBank/DDBJ databases">
        <title>Whole genome shotgun sequence of Acrocarpospora phusangensis NBRC 108782.</title>
        <authorList>
            <person name="Komaki H."/>
            <person name="Tamura T."/>
        </authorList>
    </citation>
    <scope>NUCLEOTIDE SEQUENCE</scope>
    <source>
        <strain evidence="2">NBRC 108782</strain>
    </source>
</reference>
<comment type="caution">
    <text evidence="2">The sequence shown here is derived from an EMBL/GenBank/DDBJ whole genome shotgun (WGS) entry which is preliminary data.</text>
</comment>
<sequence>MTTRPEPMADVRDMYMAHTMFRREFGLVPGLVRRVAEGDGERSEIVGAHLDLLCRILHAHHEGEDIIVWPKLHERGGHAAAEIVLTMEWQHHAVEKTLERLGVVLPGWRATARGGAQVAETCDDLNILLAEHMALEEKEILPLAARFITAAEWKGLGEHGMNSFSKKELALAFGLVMYEADPDVIKGVLAHAPFPARLLIPRIAPRIFAAHAERVHGTATPPRWNR</sequence>
<feature type="domain" description="Hemerythrin-like" evidence="1">
    <location>
        <begin position="11"/>
        <end position="144"/>
    </location>
</feature>
<dbReference type="CDD" id="cd12108">
    <property type="entry name" value="Hr-like"/>
    <property type="match status" value="1"/>
</dbReference>
<accession>A0A919QD52</accession>
<proteinExistence type="predicted"/>
<dbReference type="RefSeq" id="WP_204041154.1">
    <property type="nucleotide sequence ID" value="NZ_BOOA01000018.1"/>
</dbReference>
<keyword evidence="3" id="KW-1185">Reference proteome</keyword>
<dbReference type="EMBL" id="BOOA01000018">
    <property type="protein sequence ID" value="GIH24385.1"/>
    <property type="molecule type" value="Genomic_DNA"/>
</dbReference>
<dbReference type="InterPro" id="IPR012312">
    <property type="entry name" value="Hemerythrin-like"/>
</dbReference>
<dbReference type="Gene3D" id="1.20.120.520">
    <property type="entry name" value="nmb1532 protein domain like"/>
    <property type="match status" value="1"/>
</dbReference>